<protein>
    <submittedName>
        <fullName evidence="1">Uncharacterized protein</fullName>
    </submittedName>
</protein>
<evidence type="ECO:0000313" key="1">
    <source>
        <dbReference type="EMBL" id="GCA64242.1"/>
    </source>
</evidence>
<evidence type="ECO:0000313" key="2">
    <source>
        <dbReference type="Proteomes" id="UP000265618"/>
    </source>
</evidence>
<feature type="non-terminal residue" evidence="1">
    <location>
        <position position="18"/>
    </location>
</feature>
<dbReference type="AlphaFoldDB" id="A0A391P963"/>
<name>A0A391P963_9EUKA</name>
<comment type="caution">
    <text evidence="1">The sequence shown here is derived from an EMBL/GenBank/DDBJ whole genome shotgun (WGS) entry which is preliminary data.</text>
</comment>
<proteinExistence type="predicted"/>
<organism evidence="1 2">
    <name type="scientific">Kipferlia bialata</name>
    <dbReference type="NCBI Taxonomy" id="797122"/>
    <lineage>
        <taxon>Eukaryota</taxon>
        <taxon>Metamonada</taxon>
        <taxon>Carpediemonas-like organisms</taxon>
        <taxon>Kipferlia</taxon>
    </lineage>
</organism>
<keyword evidence="2" id="KW-1185">Reference proteome</keyword>
<sequence>MSVVGEQWPGQNKGIFGN</sequence>
<dbReference type="EMBL" id="BDIP01006646">
    <property type="protein sequence ID" value="GCA64242.1"/>
    <property type="molecule type" value="Genomic_DNA"/>
</dbReference>
<dbReference type="Proteomes" id="UP000265618">
    <property type="component" value="Unassembled WGS sequence"/>
</dbReference>
<reference evidence="1 2" key="1">
    <citation type="journal article" date="2018" name="PLoS ONE">
        <title>The draft genome of Kipferlia bialata reveals reductive genome evolution in fornicate parasites.</title>
        <authorList>
            <person name="Tanifuji G."/>
            <person name="Takabayashi S."/>
            <person name="Kume K."/>
            <person name="Takagi M."/>
            <person name="Nakayama T."/>
            <person name="Kamikawa R."/>
            <person name="Inagaki Y."/>
            <person name="Hashimoto T."/>
        </authorList>
    </citation>
    <scope>NUCLEOTIDE SEQUENCE [LARGE SCALE GENOMIC DNA]</scope>
    <source>
        <strain evidence="1">NY0173</strain>
    </source>
</reference>
<gene>
    <name evidence="1" type="ORF">KIPB_013696</name>
</gene>
<accession>A0A391P963</accession>